<gene>
    <name evidence="1" type="ORF">H0E87_012472</name>
</gene>
<comment type="caution">
    <text evidence="1">The sequence shown here is derived from an EMBL/GenBank/DDBJ whole genome shotgun (WGS) entry which is preliminary data.</text>
</comment>
<dbReference type="EMBL" id="JACEGQ020000006">
    <property type="protein sequence ID" value="KAH8505235.1"/>
    <property type="molecule type" value="Genomic_DNA"/>
</dbReference>
<accession>A0A8T2YJA8</accession>
<sequence>MPISQMNSLFLQSLVSSHSMKPRKLSVRDLELVSAKLGIENAPRVENSPVLYAPVFRNISMFKRSYELMDRMLKVYVYKEGGKPIFHQSKTRGICMPWKDGL</sequence>
<keyword evidence="2" id="KW-1185">Reference proteome</keyword>
<protein>
    <submittedName>
        <fullName evidence="1">Uncharacterized protein</fullName>
    </submittedName>
</protein>
<proteinExistence type="predicted"/>
<organism evidence="1 2">
    <name type="scientific">Populus deltoides</name>
    <name type="common">Eastern poplar</name>
    <name type="synonym">Eastern cottonwood</name>
    <dbReference type="NCBI Taxonomy" id="3696"/>
    <lineage>
        <taxon>Eukaryota</taxon>
        <taxon>Viridiplantae</taxon>
        <taxon>Streptophyta</taxon>
        <taxon>Embryophyta</taxon>
        <taxon>Tracheophyta</taxon>
        <taxon>Spermatophyta</taxon>
        <taxon>Magnoliopsida</taxon>
        <taxon>eudicotyledons</taxon>
        <taxon>Gunneridae</taxon>
        <taxon>Pentapetalae</taxon>
        <taxon>rosids</taxon>
        <taxon>fabids</taxon>
        <taxon>Malpighiales</taxon>
        <taxon>Salicaceae</taxon>
        <taxon>Saliceae</taxon>
        <taxon>Populus</taxon>
    </lineage>
</organism>
<dbReference type="Proteomes" id="UP000807159">
    <property type="component" value="Chromosome 6"/>
</dbReference>
<evidence type="ECO:0000313" key="2">
    <source>
        <dbReference type="Proteomes" id="UP000807159"/>
    </source>
</evidence>
<reference evidence="1" key="1">
    <citation type="journal article" date="2021" name="J. Hered.">
        <title>Genome Assembly of Salicaceae Populus deltoides (Eastern Cottonwood) I-69 Based on Nanopore Sequencing and Hi-C Technologies.</title>
        <authorList>
            <person name="Bai S."/>
            <person name="Wu H."/>
            <person name="Zhang J."/>
            <person name="Pan Z."/>
            <person name="Zhao W."/>
            <person name="Li Z."/>
            <person name="Tong C."/>
        </authorList>
    </citation>
    <scope>NUCLEOTIDE SEQUENCE</scope>
    <source>
        <tissue evidence="1">Leaf</tissue>
    </source>
</reference>
<name>A0A8T2YJA8_POPDE</name>
<evidence type="ECO:0000313" key="1">
    <source>
        <dbReference type="EMBL" id="KAH8505235.1"/>
    </source>
</evidence>
<dbReference type="AlphaFoldDB" id="A0A8T2YJA8"/>